<dbReference type="Pfam" id="PF00085">
    <property type="entry name" value="Thioredoxin"/>
    <property type="match status" value="1"/>
</dbReference>
<comment type="subcellular location">
    <subcellularLocation>
        <location evidence="1">Endoplasmic reticulum membrane</location>
        <topology evidence="1">Single-pass membrane protein</topology>
    </subcellularLocation>
</comment>
<dbReference type="PRINTS" id="PR00421">
    <property type="entry name" value="THIOREDOXIN"/>
</dbReference>
<organism evidence="8 9">
    <name type="scientific">Trichonephila clavata</name>
    <name type="common">Joro spider</name>
    <name type="synonym">Nephila clavata</name>
    <dbReference type="NCBI Taxonomy" id="2740835"/>
    <lineage>
        <taxon>Eukaryota</taxon>
        <taxon>Metazoa</taxon>
        <taxon>Ecdysozoa</taxon>
        <taxon>Arthropoda</taxon>
        <taxon>Chelicerata</taxon>
        <taxon>Arachnida</taxon>
        <taxon>Araneae</taxon>
        <taxon>Araneomorphae</taxon>
        <taxon>Entelegynae</taxon>
        <taxon>Araneoidea</taxon>
        <taxon>Nephilidae</taxon>
        <taxon>Trichonephila</taxon>
    </lineage>
</organism>
<dbReference type="Gene3D" id="3.40.30.10">
    <property type="entry name" value="Glutaredoxin"/>
    <property type="match status" value="1"/>
</dbReference>
<dbReference type="PANTHER" id="PTHR46426:SF1">
    <property type="entry name" value="PROTEIN DISULFIDE-ISOMERASE TMX3"/>
    <property type="match status" value="1"/>
</dbReference>
<dbReference type="InterPro" id="IPR052250">
    <property type="entry name" value="PDI_TMX3"/>
</dbReference>
<dbReference type="PANTHER" id="PTHR46426">
    <property type="entry name" value="PROTEIN DISULFIDE-ISOMERASE TMX3"/>
    <property type="match status" value="1"/>
</dbReference>
<comment type="function">
    <text evidence="5">Probable disulfide isomerase, which participates in the folding of proteins containing disulfide bonds. May act as a dithiol oxidase. Acts as a regulator of endoplasmic reticulum-mitochondria contact sites via its ability to regulate redox signals.</text>
</comment>
<comment type="caution">
    <text evidence="8">The sequence shown here is derived from an EMBL/GenBank/DDBJ whole genome shotgun (WGS) entry which is preliminary data.</text>
</comment>
<dbReference type="FunFam" id="3.40.30.10:FF:000300">
    <property type="entry name" value="Blast:Protein disulfide-isomerase TMX3"/>
    <property type="match status" value="1"/>
</dbReference>
<reference evidence="8" key="1">
    <citation type="submission" date="2020-07" db="EMBL/GenBank/DDBJ databases">
        <title>Multicomponent nature underlies the extraordinary mechanical properties of spider dragline silk.</title>
        <authorList>
            <person name="Kono N."/>
            <person name="Nakamura H."/>
            <person name="Mori M."/>
            <person name="Yoshida Y."/>
            <person name="Ohtoshi R."/>
            <person name="Malay A.D."/>
            <person name="Moran D.A.P."/>
            <person name="Tomita M."/>
            <person name="Numata K."/>
            <person name="Arakawa K."/>
        </authorList>
    </citation>
    <scope>NUCLEOTIDE SEQUENCE</scope>
</reference>
<dbReference type="Proteomes" id="UP000887116">
    <property type="component" value="Unassembled WGS sequence"/>
</dbReference>
<accession>A0A8X6FYK6</accession>
<evidence type="ECO:0000256" key="4">
    <source>
        <dbReference type="ARBA" id="ARBA00023136"/>
    </source>
</evidence>
<evidence type="ECO:0000313" key="9">
    <source>
        <dbReference type="Proteomes" id="UP000887116"/>
    </source>
</evidence>
<protein>
    <submittedName>
        <fullName evidence="8">Protein disulfide-isomerase TMX3</fullName>
    </submittedName>
</protein>
<dbReference type="EMBL" id="BMAO01024026">
    <property type="protein sequence ID" value="GFQ92500.1"/>
    <property type="molecule type" value="Genomic_DNA"/>
</dbReference>
<keyword evidence="4 6" id="KW-0472">Membrane</keyword>
<gene>
    <name evidence="8" type="primary">tmx3</name>
    <name evidence="8" type="ORF">TNCT_208861</name>
</gene>
<keyword evidence="2 6" id="KW-0812">Transmembrane</keyword>
<dbReference type="InterPro" id="IPR036249">
    <property type="entry name" value="Thioredoxin-like_sf"/>
</dbReference>
<dbReference type="SUPFAM" id="SSF52833">
    <property type="entry name" value="Thioredoxin-like"/>
    <property type="match status" value="1"/>
</dbReference>
<dbReference type="InterPro" id="IPR013766">
    <property type="entry name" value="Thioredoxin_domain"/>
</dbReference>
<feature type="domain" description="Thioredoxin" evidence="7">
    <location>
        <begin position="4"/>
        <end position="126"/>
    </location>
</feature>
<keyword evidence="3 6" id="KW-1133">Transmembrane helix</keyword>
<name>A0A8X6FYK6_TRICU</name>
<dbReference type="AlphaFoldDB" id="A0A8X6FYK6"/>
<dbReference type="InterPro" id="IPR017937">
    <property type="entry name" value="Thioredoxin_CS"/>
</dbReference>
<dbReference type="OrthoDB" id="74910at2759"/>
<evidence type="ECO:0000256" key="1">
    <source>
        <dbReference type="ARBA" id="ARBA00004389"/>
    </source>
</evidence>
<proteinExistence type="predicted"/>
<feature type="transmembrane region" description="Helical" evidence="6">
    <location>
        <begin position="6"/>
        <end position="26"/>
    </location>
</feature>
<dbReference type="PROSITE" id="PS00194">
    <property type="entry name" value="THIOREDOXIN_1"/>
    <property type="match status" value="1"/>
</dbReference>
<evidence type="ECO:0000256" key="3">
    <source>
        <dbReference type="ARBA" id="ARBA00022989"/>
    </source>
</evidence>
<evidence type="ECO:0000256" key="5">
    <source>
        <dbReference type="ARBA" id="ARBA00045246"/>
    </source>
</evidence>
<dbReference type="Pfam" id="PF13848">
    <property type="entry name" value="Thioredoxin_6"/>
    <property type="match status" value="1"/>
</dbReference>
<sequence length="434" mass="50011">MIYYKINYIFLTVIFLVGVVTNNRVLELSDRFLDVRNNGVWLVMFYAPWCGHCKNLEPIWNQVAQSLVDTEIRVGRIDCTRFTSVATEFSVSGFPTILFIKGHKTVEYRGDRERHEIVDFARRMDGPAVRHFTNCDQFQALRKDKKVFFIYIDDSKLPENEQLKDNYTRIAEEFQTVMNFYTGPVQCIAQLEGLALPTEQSAYVCKDGSCFKYDEEMLTSYNISLRTWVNKERFPAFIKVSPGNFHQLIKTKKYLVIAVLEENQIGGLTLKMSEFRDVLEAIAVNNKDLYHDHFIFGWLGQPEIANNIAMETLPIPSLIVVNSVTYQYYLPTLDEEEKVPSPQGILELLDQVKNNSAQAYGGETFLYRVYRTYYGAKTSLFGMWKGNPVLTTVLLGLPLGLFSIICYTTCCTDILEAGDEEDESEIDERHQKKE</sequence>
<evidence type="ECO:0000313" key="8">
    <source>
        <dbReference type="EMBL" id="GFQ92500.1"/>
    </source>
</evidence>
<evidence type="ECO:0000256" key="6">
    <source>
        <dbReference type="SAM" id="Phobius"/>
    </source>
</evidence>
<dbReference type="PROSITE" id="PS51352">
    <property type="entry name" value="THIOREDOXIN_2"/>
    <property type="match status" value="1"/>
</dbReference>
<dbReference type="GO" id="GO:0005789">
    <property type="term" value="C:endoplasmic reticulum membrane"/>
    <property type="evidence" value="ECO:0007669"/>
    <property type="project" value="UniProtKB-SubCell"/>
</dbReference>
<evidence type="ECO:0000256" key="2">
    <source>
        <dbReference type="ARBA" id="ARBA00022692"/>
    </source>
</evidence>
<keyword evidence="9" id="KW-1185">Reference proteome</keyword>
<evidence type="ECO:0000259" key="7">
    <source>
        <dbReference type="PROSITE" id="PS51352"/>
    </source>
</evidence>